<name>A0AAN6GF26_9BASI</name>
<evidence type="ECO:0000313" key="2">
    <source>
        <dbReference type="EMBL" id="KAK0537197.1"/>
    </source>
</evidence>
<proteinExistence type="predicted"/>
<organism evidence="2 3">
    <name type="scientific">Tilletia horrida</name>
    <dbReference type="NCBI Taxonomy" id="155126"/>
    <lineage>
        <taxon>Eukaryota</taxon>
        <taxon>Fungi</taxon>
        <taxon>Dikarya</taxon>
        <taxon>Basidiomycota</taxon>
        <taxon>Ustilaginomycotina</taxon>
        <taxon>Exobasidiomycetes</taxon>
        <taxon>Tilletiales</taxon>
        <taxon>Tilletiaceae</taxon>
        <taxon>Tilletia</taxon>
    </lineage>
</organism>
<feature type="compositionally biased region" description="Basic and acidic residues" evidence="1">
    <location>
        <begin position="741"/>
        <end position="758"/>
    </location>
</feature>
<feature type="region of interest" description="Disordered" evidence="1">
    <location>
        <begin position="899"/>
        <end position="922"/>
    </location>
</feature>
<dbReference type="EMBL" id="JAPDMQ010000064">
    <property type="protein sequence ID" value="KAK0537197.1"/>
    <property type="molecule type" value="Genomic_DNA"/>
</dbReference>
<dbReference type="Proteomes" id="UP001176521">
    <property type="component" value="Unassembled WGS sequence"/>
</dbReference>
<dbReference type="AlphaFoldDB" id="A0AAN6GF26"/>
<keyword evidence="3" id="KW-1185">Reference proteome</keyword>
<evidence type="ECO:0000256" key="1">
    <source>
        <dbReference type="SAM" id="MobiDB-lite"/>
    </source>
</evidence>
<protein>
    <submittedName>
        <fullName evidence="2">Uncharacterized protein</fullName>
    </submittedName>
</protein>
<gene>
    <name evidence="2" type="ORF">OC842_001718</name>
</gene>
<evidence type="ECO:0000313" key="3">
    <source>
        <dbReference type="Proteomes" id="UP001176521"/>
    </source>
</evidence>
<reference evidence="2" key="1">
    <citation type="journal article" date="2023" name="PhytoFront">
        <title>Draft Genome Resources of Seven Strains of Tilletia horrida, Causal Agent of Kernel Smut of Rice.</title>
        <authorList>
            <person name="Khanal S."/>
            <person name="Antony Babu S."/>
            <person name="Zhou X.G."/>
        </authorList>
    </citation>
    <scope>NUCLEOTIDE SEQUENCE</scope>
    <source>
        <strain evidence="2">TX3</strain>
    </source>
</reference>
<comment type="caution">
    <text evidence="2">The sequence shown here is derived from an EMBL/GenBank/DDBJ whole genome shotgun (WGS) entry which is preliminary data.</text>
</comment>
<sequence length="922" mass="99302">MATDFQRIAAAVAARKAAVLSGHNSCPAPDAVESTTARLLHWEDVVRLRRFETQLSSLIVPSQHRYRRSHSSPGTETVRRCDEVLAALAELPAHLLQAADQAEKRALLPSLRTLGFGLVQLGLHGDACTVLGMPVDILRADSKAAASTSATIDIEIPLRHATALFELCFALISGGRWREAQTRAEEAFAILQEETQSLSQQSRKSVYAKATALRLLAIIYDHERNVVCASDTLARCLPIYRSLLQAATTPAPPSQPEPSDEIVQRELASTLASHGQLCLMIGHYSEDEHQAQDELSEGIAILRSLLSDVSHGTAAGPGSPDADNVAAHAHAQALVKLQLAHALPLAAPVPRTGDVPAPFKESLQLLRDLYAFDPAEYEQDLAHALLAYPRHLDPDRSGTLRACLAHFDSLAKRDPHRFTRSKERAMCELISAVCNIKPQGAAYTAADREASVEALVLARRLTHGDMRGYRGMLESALQFRLRVLTSPDGAAEPAALEPSAEIVQLRRAELSHLLDPHSDLHPDSNEDGRNTQERAAMRRVMSLPYALSYKAAVESHTSLLSAAGRAEEAVSHTAELVLAFRRLRVQSAGRAGGGEGDGSAMVHAGPAALESQTYEGAHWAHSAHLASALASYGTVLGQASREPRTTALKTEMQRKRQRRDEALRAHGEATSLYRGLLRWTGGIGGPSAQTTREPSRSRAGPLFLDENEAGHRRFAASVCGAGLGRNLLLLSDLLCAEANEKVEGKGEGEEKEKEKESRVSVSVVSTRDGGLSSEGRGSIEPSVPACHGEVRSAATATATATALATLAECVSVYAELSRSAGGIRLLEHPERVAGIGGDVRADVVRAYDLYASALAASASAGADADAARRAEEVQEEGVRVRKIWEGLERRERERWALWRGRAQMKGTNEDEDDDSDGSVNEC</sequence>
<accession>A0AAN6GF26</accession>
<feature type="region of interest" description="Disordered" evidence="1">
    <location>
        <begin position="741"/>
        <end position="783"/>
    </location>
</feature>